<gene>
    <name evidence="10" type="ORF">BSTOLATCC_MIC33098</name>
</gene>
<dbReference type="SUPFAM" id="SSF57850">
    <property type="entry name" value="RING/U-box"/>
    <property type="match status" value="1"/>
</dbReference>
<accession>A0AAU9J8A9</accession>
<dbReference type="Proteomes" id="UP001162131">
    <property type="component" value="Unassembled WGS sequence"/>
</dbReference>
<keyword evidence="3" id="KW-0479">Metal-binding</keyword>
<proteinExistence type="predicted"/>
<comment type="subcellular location">
    <subcellularLocation>
        <location evidence="1">Membrane</location>
    </subcellularLocation>
</comment>
<feature type="domain" description="RING-type" evidence="9">
    <location>
        <begin position="45"/>
        <end position="86"/>
    </location>
</feature>
<comment type="caution">
    <text evidence="10">The sequence shown here is derived from an EMBL/GenBank/DDBJ whole genome shotgun (WGS) entry which is preliminary data.</text>
</comment>
<evidence type="ECO:0000256" key="7">
    <source>
        <dbReference type="ARBA" id="ARBA00023136"/>
    </source>
</evidence>
<dbReference type="Gene3D" id="3.30.40.10">
    <property type="entry name" value="Zinc/RING finger domain, C3HC4 (zinc finger)"/>
    <property type="match status" value="1"/>
</dbReference>
<evidence type="ECO:0000256" key="1">
    <source>
        <dbReference type="ARBA" id="ARBA00004370"/>
    </source>
</evidence>
<name>A0AAU9J8A9_9CILI</name>
<keyword evidence="5" id="KW-0862">Zinc</keyword>
<evidence type="ECO:0000313" key="11">
    <source>
        <dbReference type="Proteomes" id="UP001162131"/>
    </source>
</evidence>
<keyword evidence="11" id="KW-1185">Reference proteome</keyword>
<evidence type="ECO:0000256" key="3">
    <source>
        <dbReference type="ARBA" id="ARBA00022723"/>
    </source>
</evidence>
<organism evidence="10 11">
    <name type="scientific">Blepharisma stoltei</name>
    <dbReference type="NCBI Taxonomy" id="1481888"/>
    <lineage>
        <taxon>Eukaryota</taxon>
        <taxon>Sar</taxon>
        <taxon>Alveolata</taxon>
        <taxon>Ciliophora</taxon>
        <taxon>Postciliodesmatophora</taxon>
        <taxon>Heterotrichea</taxon>
        <taxon>Heterotrichida</taxon>
        <taxon>Blepharismidae</taxon>
        <taxon>Blepharisma</taxon>
    </lineage>
</organism>
<keyword evidence="2" id="KW-0812">Transmembrane</keyword>
<dbReference type="InterPro" id="IPR001841">
    <property type="entry name" value="Znf_RING"/>
</dbReference>
<sequence length="124" mass="14793">MILCIWWCFRSRNSVVGINIDIIQSYYPIHAWRDLKNVIEDTEICVVCLENFEEESKVRKLICDHVFHAECIDEWFKQHKFCCVCRKDCEAVENLFSKISQDIRMERTSLFTNHSNDLNVQSVE</sequence>
<dbReference type="InterPro" id="IPR013083">
    <property type="entry name" value="Znf_RING/FYVE/PHD"/>
</dbReference>
<keyword evidence="6" id="KW-1133">Transmembrane helix</keyword>
<dbReference type="AlphaFoldDB" id="A0AAU9J8A9"/>
<evidence type="ECO:0000259" key="9">
    <source>
        <dbReference type="PROSITE" id="PS50089"/>
    </source>
</evidence>
<evidence type="ECO:0000313" key="10">
    <source>
        <dbReference type="EMBL" id="CAG9323197.1"/>
    </source>
</evidence>
<evidence type="ECO:0000256" key="5">
    <source>
        <dbReference type="ARBA" id="ARBA00022833"/>
    </source>
</evidence>
<dbReference type="PANTHER" id="PTHR46539">
    <property type="entry name" value="E3 UBIQUITIN-PROTEIN LIGASE ATL42"/>
    <property type="match status" value="1"/>
</dbReference>
<dbReference type="GO" id="GO:0016020">
    <property type="term" value="C:membrane"/>
    <property type="evidence" value="ECO:0007669"/>
    <property type="project" value="UniProtKB-SubCell"/>
</dbReference>
<dbReference type="EMBL" id="CAJZBQ010000033">
    <property type="protein sequence ID" value="CAG9323197.1"/>
    <property type="molecule type" value="Genomic_DNA"/>
</dbReference>
<dbReference type="PROSITE" id="PS50089">
    <property type="entry name" value="ZF_RING_2"/>
    <property type="match status" value="1"/>
</dbReference>
<evidence type="ECO:0000256" key="8">
    <source>
        <dbReference type="PROSITE-ProRule" id="PRU00175"/>
    </source>
</evidence>
<dbReference type="GO" id="GO:0008270">
    <property type="term" value="F:zinc ion binding"/>
    <property type="evidence" value="ECO:0007669"/>
    <property type="project" value="UniProtKB-KW"/>
</dbReference>
<dbReference type="Pfam" id="PF13639">
    <property type="entry name" value="zf-RING_2"/>
    <property type="match status" value="1"/>
</dbReference>
<keyword evidence="4 8" id="KW-0863">Zinc-finger</keyword>
<keyword evidence="7" id="KW-0472">Membrane</keyword>
<dbReference type="PANTHER" id="PTHR46539:SF1">
    <property type="entry name" value="E3 UBIQUITIN-PROTEIN LIGASE ATL42"/>
    <property type="match status" value="1"/>
</dbReference>
<evidence type="ECO:0000256" key="4">
    <source>
        <dbReference type="ARBA" id="ARBA00022771"/>
    </source>
</evidence>
<reference evidence="10" key="1">
    <citation type="submission" date="2021-09" db="EMBL/GenBank/DDBJ databases">
        <authorList>
            <consortium name="AG Swart"/>
            <person name="Singh M."/>
            <person name="Singh A."/>
            <person name="Seah K."/>
            <person name="Emmerich C."/>
        </authorList>
    </citation>
    <scope>NUCLEOTIDE SEQUENCE</scope>
    <source>
        <strain evidence="10">ATCC30299</strain>
    </source>
</reference>
<evidence type="ECO:0000256" key="6">
    <source>
        <dbReference type="ARBA" id="ARBA00022989"/>
    </source>
</evidence>
<evidence type="ECO:0000256" key="2">
    <source>
        <dbReference type="ARBA" id="ARBA00022692"/>
    </source>
</evidence>
<protein>
    <recommendedName>
        <fullName evidence="9">RING-type domain-containing protein</fullName>
    </recommendedName>
</protein>